<proteinExistence type="predicted"/>
<name>A0AAU2VL25_9ACTN</name>
<feature type="compositionally biased region" description="Low complexity" evidence="1">
    <location>
        <begin position="59"/>
        <end position="69"/>
    </location>
</feature>
<reference evidence="2" key="1">
    <citation type="submission" date="2022-10" db="EMBL/GenBank/DDBJ databases">
        <title>The complete genomes of actinobacterial strains from the NBC collection.</title>
        <authorList>
            <person name="Joergensen T.S."/>
            <person name="Alvarez Arevalo M."/>
            <person name="Sterndorff E.B."/>
            <person name="Faurdal D."/>
            <person name="Vuksanovic O."/>
            <person name="Mourched A.-S."/>
            <person name="Charusanti P."/>
            <person name="Shaw S."/>
            <person name="Blin K."/>
            <person name="Weber T."/>
        </authorList>
    </citation>
    <scope>NUCLEOTIDE SEQUENCE</scope>
    <source>
        <strain evidence="2">NBC_00008</strain>
    </source>
</reference>
<sequence length="254" mass="27572">MPTTALTSALTPDELDAQAARLHDTDAWRQIVTGWDRTAPEPVRPVPAEPDADPSHAGRSLPSRSLPDSSLRDSSHPDSSHPDSSHPDSSHPSQADPAGWRDLLSVPVDQLIADTLRTLPAATPRERPLPGRLGAVLPDRLHSWRRIGQPEVRPSTHLAHARQILTEWGWQNTPYRLRNARGARCVCGAMLTAHRLGYGSAATVDRAGAWLITELRSQGWTGLIGPWNRYPGRTAADAVALIDATISRAARAGQ</sequence>
<dbReference type="EMBL" id="CP108313">
    <property type="protein sequence ID" value="WTW68265.1"/>
    <property type="molecule type" value="Genomic_DNA"/>
</dbReference>
<feature type="region of interest" description="Disordered" evidence="1">
    <location>
        <begin position="32"/>
        <end position="100"/>
    </location>
</feature>
<organism evidence="2">
    <name type="scientific">Streptomyces sp. NBC_00008</name>
    <dbReference type="NCBI Taxonomy" id="2903610"/>
    <lineage>
        <taxon>Bacteria</taxon>
        <taxon>Bacillati</taxon>
        <taxon>Actinomycetota</taxon>
        <taxon>Actinomycetes</taxon>
        <taxon>Kitasatosporales</taxon>
        <taxon>Streptomycetaceae</taxon>
        <taxon>Streptomyces</taxon>
    </lineage>
</organism>
<protein>
    <submittedName>
        <fullName evidence="2">Uncharacterized protein</fullName>
    </submittedName>
</protein>
<gene>
    <name evidence="2" type="ORF">OG398_08285</name>
</gene>
<dbReference type="AlphaFoldDB" id="A0AAU2VL25"/>
<evidence type="ECO:0000313" key="2">
    <source>
        <dbReference type="EMBL" id="WTW68265.1"/>
    </source>
</evidence>
<dbReference type="Pfam" id="PF19698">
    <property type="entry name" value="DUF6197"/>
    <property type="match status" value="1"/>
</dbReference>
<evidence type="ECO:0000256" key="1">
    <source>
        <dbReference type="SAM" id="MobiDB-lite"/>
    </source>
</evidence>
<accession>A0AAU2VL25</accession>
<feature type="compositionally biased region" description="Basic and acidic residues" evidence="1">
    <location>
        <begin position="70"/>
        <end position="89"/>
    </location>
</feature>
<dbReference type="InterPro" id="IPR045677">
    <property type="entry name" value="DUF6197"/>
</dbReference>